<gene>
    <name evidence="1" type="ORF">Dsin_012656</name>
</gene>
<dbReference type="PANTHER" id="PTHR33116">
    <property type="entry name" value="REVERSE TRANSCRIPTASE ZINC-BINDING DOMAIN-CONTAINING PROTEIN-RELATED-RELATED"/>
    <property type="match status" value="1"/>
</dbReference>
<proteinExistence type="predicted"/>
<dbReference type="EMBL" id="JANJYJ010000004">
    <property type="protein sequence ID" value="KAK3218686.1"/>
    <property type="molecule type" value="Genomic_DNA"/>
</dbReference>
<feature type="non-terminal residue" evidence="1">
    <location>
        <position position="1"/>
    </location>
</feature>
<keyword evidence="2" id="KW-1185">Reference proteome</keyword>
<name>A0AAE0AIN9_9ROSI</name>
<protein>
    <submittedName>
        <fullName evidence="1">Uncharacterized protein</fullName>
    </submittedName>
</protein>
<evidence type="ECO:0000313" key="1">
    <source>
        <dbReference type="EMBL" id="KAK3218686.1"/>
    </source>
</evidence>
<dbReference type="Proteomes" id="UP001281410">
    <property type="component" value="Unassembled WGS sequence"/>
</dbReference>
<reference evidence="1" key="1">
    <citation type="journal article" date="2023" name="Plant J.">
        <title>Genome sequences and population genomics provide insights into the demographic history, inbreeding, and mutation load of two 'living fossil' tree species of Dipteronia.</title>
        <authorList>
            <person name="Feng Y."/>
            <person name="Comes H.P."/>
            <person name="Chen J."/>
            <person name="Zhu S."/>
            <person name="Lu R."/>
            <person name="Zhang X."/>
            <person name="Li P."/>
            <person name="Qiu J."/>
            <person name="Olsen K.M."/>
            <person name="Qiu Y."/>
        </authorList>
    </citation>
    <scope>NUCLEOTIDE SEQUENCE</scope>
    <source>
        <strain evidence="1">NBL</strain>
    </source>
</reference>
<organism evidence="1 2">
    <name type="scientific">Dipteronia sinensis</name>
    <dbReference type="NCBI Taxonomy" id="43782"/>
    <lineage>
        <taxon>Eukaryota</taxon>
        <taxon>Viridiplantae</taxon>
        <taxon>Streptophyta</taxon>
        <taxon>Embryophyta</taxon>
        <taxon>Tracheophyta</taxon>
        <taxon>Spermatophyta</taxon>
        <taxon>Magnoliopsida</taxon>
        <taxon>eudicotyledons</taxon>
        <taxon>Gunneridae</taxon>
        <taxon>Pentapetalae</taxon>
        <taxon>rosids</taxon>
        <taxon>malvids</taxon>
        <taxon>Sapindales</taxon>
        <taxon>Sapindaceae</taxon>
        <taxon>Hippocastanoideae</taxon>
        <taxon>Acereae</taxon>
        <taxon>Dipteronia</taxon>
    </lineage>
</organism>
<dbReference type="PANTHER" id="PTHR33116:SF78">
    <property type="entry name" value="OS12G0587133 PROTEIN"/>
    <property type="match status" value="1"/>
</dbReference>
<accession>A0AAE0AIN9</accession>
<sequence length="101" mass="11320">IGSLQSLVGMQIGQLPFSFFGVPLFRGKPRKAVLLHITNKILSKFTKWKGKSLSLAGRATLIKSVITGSFVHSFMIYKWPSSLLSVINHKLRKFLWIGSCE</sequence>
<evidence type="ECO:0000313" key="2">
    <source>
        <dbReference type="Proteomes" id="UP001281410"/>
    </source>
</evidence>
<comment type="caution">
    <text evidence="1">The sequence shown here is derived from an EMBL/GenBank/DDBJ whole genome shotgun (WGS) entry which is preliminary data.</text>
</comment>
<dbReference type="AlphaFoldDB" id="A0AAE0AIN9"/>